<sequence>MRLLPCCFSPPLLRGYHNIIVIRVARSLSSRRKGNTMQLEATGARLQAWARDIHFWDARCEKAHIFHNQDILMIAAG</sequence>
<reference evidence="2 3" key="1">
    <citation type="journal article" date="2016" name="Mol. Biol. Evol.">
        <title>Comparative Genomics of Early-Diverging Mushroom-Forming Fungi Provides Insights into the Origins of Lignocellulose Decay Capabilities.</title>
        <authorList>
            <person name="Nagy L.G."/>
            <person name="Riley R."/>
            <person name="Tritt A."/>
            <person name="Adam C."/>
            <person name="Daum C."/>
            <person name="Floudas D."/>
            <person name="Sun H."/>
            <person name="Yadav J.S."/>
            <person name="Pangilinan J."/>
            <person name="Larsson K.H."/>
            <person name="Matsuura K."/>
            <person name="Barry K."/>
            <person name="Labutti K."/>
            <person name="Kuo R."/>
            <person name="Ohm R.A."/>
            <person name="Bhattacharya S.S."/>
            <person name="Shirouzu T."/>
            <person name="Yoshinaga Y."/>
            <person name="Martin F.M."/>
            <person name="Grigoriev I.V."/>
            <person name="Hibbett D.S."/>
        </authorList>
    </citation>
    <scope>NUCLEOTIDE SEQUENCE [LARGE SCALE GENOMIC DNA]</scope>
    <source>
        <strain evidence="2 3">CBS 109695</strain>
    </source>
</reference>
<evidence type="ECO:0000313" key="2">
    <source>
        <dbReference type="EMBL" id="KZP24210.1"/>
    </source>
</evidence>
<evidence type="ECO:0000313" key="1">
    <source>
        <dbReference type="EMBL" id="KZP22843.1"/>
    </source>
</evidence>
<protein>
    <submittedName>
        <fullName evidence="2">Uncharacterized protein</fullName>
    </submittedName>
</protein>
<accession>A0A166MQJ2</accession>
<dbReference type="AlphaFoldDB" id="A0A166MQJ2"/>
<dbReference type="Proteomes" id="UP000076532">
    <property type="component" value="Unassembled WGS sequence"/>
</dbReference>
<dbReference type="EMBL" id="KV417527">
    <property type="protein sequence ID" value="KZP24210.1"/>
    <property type="molecule type" value="Genomic_DNA"/>
</dbReference>
<organism evidence="2 3">
    <name type="scientific">Athelia psychrophila</name>
    <dbReference type="NCBI Taxonomy" id="1759441"/>
    <lineage>
        <taxon>Eukaryota</taxon>
        <taxon>Fungi</taxon>
        <taxon>Dikarya</taxon>
        <taxon>Basidiomycota</taxon>
        <taxon>Agaricomycotina</taxon>
        <taxon>Agaricomycetes</taxon>
        <taxon>Agaricomycetidae</taxon>
        <taxon>Atheliales</taxon>
        <taxon>Atheliaceae</taxon>
        <taxon>Athelia</taxon>
    </lineage>
</organism>
<name>A0A166MQJ2_9AGAM</name>
<keyword evidence="3" id="KW-1185">Reference proteome</keyword>
<proteinExistence type="predicted"/>
<gene>
    <name evidence="2" type="ORF">FIBSPDRAFT_425724</name>
    <name evidence="1" type="ORF">FIBSPDRAFT_467806</name>
</gene>
<evidence type="ECO:0000313" key="3">
    <source>
        <dbReference type="Proteomes" id="UP000076532"/>
    </source>
</evidence>
<dbReference type="EMBL" id="KV417536">
    <property type="protein sequence ID" value="KZP22843.1"/>
    <property type="molecule type" value="Genomic_DNA"/>
</dbReference>